<evidence type="ECO:0000313" key="2">
    <source>
        <dbReference type="EMBL" id="GHO94855.1"/>
    </source>
</evidence>
<keyword evidence="3" id="KW-1185">Reference proteome</keyword>
<feature type="compositionally biased region" description="Pro residues" evidence="1">
    <location>
        <begin position="1"/>
        <end position="11"/>
    </location>
</feature>
<protein>
    <submittedName>
        <fullName evidence="2">Uncharacterized protein</fullName>
    </submittedName>
</protein>
<feature type="region of interest" description="Disordered" evidence="1">
    <location>
        <begin position="1"/>
        <end position="42"/>
    </location>
</feature>
<accession>A0A8J3N426</accession>
<organism evidence="2 3">
    <name type="scientific">Reticulibacter mediterranei</name>
    <dbReference type="NCBI Taxonomy" id="2778369"/>
    <lineage>
        <taxon>Bacteria</taxon>
        <taxon>Bacillati</taxon>
        <taxon>Chloroflexota</taxon>
        <taxon>Ktedonobacteria</taxon>
        <taxon>Ktedonobacterales</taxon>
        <taxon>Reticulibacteraceae</taxon>
        <taxon>Reticulibacter</taxon>
    </lineage>
</organism>
<reference evidence="2" key="1">
    <citation type="submission" date="2020-10" db="EMBL/GenBank/DDBJ databases">
        <title>Taxonomic study of unclassified bacteria belonging to the class Ktedonobacteria.</title>
        <authorList>
            <person name="Yabe S."/>
            <person name="Wang C.M."/>
            <person name="Zheng Y."/>
            <person name="Sakai Y."/>
            <person name="Cavaletti L."/>
            <person name="Monciardini P."/>
            <person name="Donadio S."/>
        </authorList>
    </citation>
    <scope>NUCLEOTIDE SEQUENCE</scope>
    <source>
        <strain evidence="2">ID150040</strain>
    </source>
</reference>
<name>A0A8J3N426_9CHLR</name>
<sequence>MMQPADTPPQPESDKKRGERRLRNSTRSKGCSDDAPGTRVPQEISEVPFDIALSLLRPDEVEKLRRYILSSLDKYPS</sequence>
<evidence type="ECO:0000256" key="1">
    <source>
        <dbReference type="SAM" id="MobiDB-lite"/>
    </source>
</evidence>
<dbReference type="Proteomes" id="UP000597444">
    <property type="component" value="Unassembled WGS sequence"/>
</dbReference>
<comment type="caution">
    <text evidence="2">The sequence shown here is derived from an EMBL/GenBank/DDBJ whole genome shotgun (WGS) entry which is preliminary data.</text>
</comment>
<gene>
    <name evidence="2" type="ORF">KSF_049030</name>
</gene>
<dbReference type="EMBL" id="BNJK01000001">
    <property type="protein sequence ID" value="GHO94855.1"/>
    <property type="molecule type" value="Genomic_DNA"/>
</dbReference>
<proteinExistence type="predicted"/>
<evidence type="ECO:0000313" key="3">
    <source>
        <dbReference type="Proteomes" id="UP000597444"/>
    </source>
</evidence>
<dbReference type="AlphaFoldDB" id="A0A8J3N426"/>